<name>A0ABW2FSG1_9ACTN</name>
<proteinExistence type="predicted"/>
<dbReference type="EMBL" id="JBHTAJ010000010">
    <property type="protein sequence ID" value="MFC7179332.1"/>
    <property type="molecule type" value="Genomic_DNA"/>
</dbReference>
<organism evidence="3 4">
    <name type="scientific">Kitasatospora paranensis</name>
    <dbReference type="NCBI Taxonomy" id="258053"/>
    <lineage>
        <taxon>Bacteria</taxon>
        <taxon>Bacillati</taxon>
        <taxon>Actinomycetota</taxon>
        <taxon>Actinomycetes</taxon>
        <taxon>Kitasatosporales</taxon>
        <taxon>Streptomycetaceae</taxon>
        <taxon>Kitasatospora</taxon>
    </lineage>
</organism>
<protein>
    <recommendedName>
        <fullName evidence="5">Lipoprotein</fullName>
    </recommendedName>
</protein>
<evidence type="ECO:0000256" key="1">
    <source>
        <dbReference type="SAM" id="MobiDB-lite"/>
    </source>
</evidence>
<sequence length="276" mass="28109">MTGRAVGRAAAAAVLAALLAACGGAGGGTPEASPSSSAVDPTALPSPTDRSPHGVLMAAQLAMHTARRARFSGNLGSDTVAGMLFWAPKTVLELKRPGTTEQVVVLDTTAYRGGDAATAARQGGRHWERFTAAPGPDGAHEVPYASAFDRLNPVVALTAAVAAAAPQRLGEEQLDDSTVQHYRADVTAADYAAAQTQLTPARRTALLASLGGGGVVTLDLWLNGSDQLVQLHRTGSGAAGQLDDTLRFTDFAGPLSVQAPAESDTRDAAGQALPPL</sequence>
<feature type="signal peptide" evidence="2">
    <location>
        <begin position="1"/>
        <end position="27"/>
    </location>
</feature>
<evidence type="ECO:0000313" key="3">
    <source>
        <dbReference type="EMBL" id="MFC7179332.1"/>
    </source>
</evidence>
<feature type="region of interest" description="Disordered" evidence="1">
    <location>
        <begin position="257"/>
        <end position="276"/>
    </location>
</feature>
<dbReference type="PROSITE" id="PS51257">
    <property type="entry name" value="PROKAR_LIPOPROTEIN"/>
    <property type="match status" value="1"/>
</dbReference>
<dbReference type="RefSeq" id="WP_345706307.1">
    <property type="nucleotide sequence ID" value="NZ_BAABKV010000001.1"/>
</dbReference>
<evidence type="ECO:0000313" key="4">
    <source>
        <dbReference type="Proteomes" id="UP001596435"/>
    </source>
</evidence>
<dbReference type="Proteomes" id="UP001596435">
    <property type="component" value="Unassembled WGS sequence"/>
</dbReference>
<evidence type="ECO:0000256" key="2">
    <source>
        <dbReference type="SAM" id="SignalP"/>
    </source>
</evidence>
<keyword evidence="4" id="KW-1185">Reference proteome</keyword>
<reference evidence="4" key="1">
    <citation type="journal article" date="2019" name="Int. J. Syst. Evol. Microbiol.">
        <title>The Global Catalogue of Microorganisms (GCM) 10K type strain sequencing project: providing services to taxonomists for standard genome sequencing and annotation.</title>
        <authorList>
            <consortium name="The Broad Institute Genomics Platform"/>
            <consortium name="The Broad Institute Genome Sequencing Center for Infectious Disease"/>
            <person name="Wu L."/>
            <person name="Ma J."/>
        </authorList>
    </citation>
    <scope>NUCLEOTIDE SEQUENCE [LARGE SCALE GENOMIC DNA]</scope>
    <source>
        <strain evidence="4">CGMCC 1.12859</strain>
    </source>
</reference>
<comment type="caution">
    <text evidence="3">The sequence shown here is derived from an EMBL/GenBank/DDBJ whole genome shotgun (WGS) entry which is preliminary data.</text>
</comment>
<keyword evidence="2" id="KW-0732">Signal</keyword>
<evidence type="ECO:0008006" key="5">
    <source>
        <dbReference type="Google" id="ProtNLM"/>
    </source>
</evidence>
<gene>
    <name evidence="3" type="ORF">ACFQMG_07130</name>
</gene>
<accession>A0ABW2FSG1</accession>
<feature type="chain" id="PRO_5046675276" description="Lipoprotein" evidence="2">
    <location>
        <begin position="28"/>
        <end position="276"/>
    </location>
</feature>
<feature type="region of interest" description="Disordered" evidence="1">
    <location>
        <begin position="26"/>
        <end position="52"/>
    </location>
</feature>
<dbReference type="Gene3D" id="2.50.20.20">
    <property type="match status" value="1"/>
</dbReference>